<evidence type="ECO:0000313" key="2">
    <source>
        <dbReference type="Proteomes" id="UP000199520"/>
    </source>
</evidence>
<dbReference type="RefSeq" id="WP_090938391.1">
    <property type="nucleotide sequence ID" value="NZ_FOTS01000025.1"/>
</dbReference>
<accession>A0A1I4LIS6</accession>
<reference evidence="2" key="1">
    <citation type="submission" date="2016-10" db="EMBL/GenBank/DDBJ databases">
        <authorList>
            <person name="Varghese N."/>
            <person name="Submissions S."/>
        </authorList>
    </citation>
    <scope>NUCLEOTIDE SEQUENCE [LARGE SCALE GENOMIC DNA]</scope>
    <source>
        <strain evidence="2">DSM 13327</strain>
    </source>
</reference>
<dbReference type="EMBL" id="FOTS01000025">
    <property type="protein sequence ID" value="SFL90811.1"/>
    <property type="molecule type" value="Genomic_DNA"/>
</dbReference>
<protein>
    <submittedName>
        <fullName evidence="1">Uncharacterized protein</fullName>
    </submittedName>
</protein>
<dbReference type="Proteomes" id="UP000199520">
    <property type="component" value="Unassembled WGS sequence"/>
</dbReference>
<dbReference type="STRING" id="1123291.SAMN04490355_102511"/>
<sequence>MNKNNNLLTAISLIRSDNFILINRDLIHAIGLEETTIFSELCSKYAYYLQQDKLEEDGSFYCTVDTLEIMTSITEKRQRKALNRLQELGILQILLKGIPHKRFILLDENLLNIIAVLIKQGTENQRILKDNLTQKAKLKAQATERARQEKSQFRQNSGISSIETEELVLSKRRTINNNSISNKINNNKSLIGVTAPNQYATFLEKEDVETVIAEDTISSPDNNSSKNTPSSPKVKKLITYTNEGFITFWDNYPRKVDKAKAYKAYLILLASGYTEIQLNTACKDYATECSVSRKAEKYIKYPSSFLEVEYLGKYLNPTTSSNSTTATATLSFEERLNAATSKRQSSSNRTCLGWDNFDC</sequence>
<proteinExistence type="predicted"/>
<dbReference type="AlphaFoldDB" id="A0A1I4LIS6"/>
<evidence type="ECO:0000313" key="1">
    <source>
        <dbReference type="EMBL" id="SFL90811.1"/>
    </source>
</evidence>
<dbReference type="OrthoDB" id="7365718at2"/>
<keyword evidence="2" id="KW-1185">Reference proteome</keyword>
<gene>
    <name evidence="1" type="ORF">SAMN04490355_102511</name>
</gene>
<name>A0A1I4LIS6_9FIRM</name>
<organism evidence="1 2">
    <name type="scientific">Pelosinus propionicus DSM 13327</name>
    <dbReference type="NCBI Taxonomy" id="1123291"/>
    <lineage>
        <taxon>Bacteria</taxon>
        <taxon>Bacillati</taxon>
        <taxon>Bacillota</taxon>
        <taxon>Negativicutes</taxon>
        <taxon>Selenomonadales</taxon>
        <taxon>Sporomusaceae</taxon>
        <taxon>Pelosinus</taxon>
    </lineage>
</organism>